<dbReference type="Pfam" id="PF17168">
    <property type="entry name" value="DUF5127"/>
    <property type="match status" value="1"/>
</dbReference>
<evidence type="ECO:0000259" key="1">
    <source>
        <dbReference type="Pfam" id="PF16335"/>
    </source>
</evidence>
<name>A0AAJ0FV02_9HYPO</name>
<feature type="domain" description="Glutaminase A N-terminal" evidence="2">
    <location>
        <begin position="4"/>
        <end position="244"/>
    </location>
</feature>
<dbReference type="InterPro" id="IPR052743">
    <property type="entry name" value="Glutaminase_GtaA"/>
</dbReference>
<feature type="domain" description="Glutaminase A central" evidence="1">
    <location>
        <begin position="250"/>
        <end position="591"/>
    </location>
</feature>
<dbReference type="InterPro" id="IPR032514">
    <property type="entry name" value="GtaA_central"/>
</dbReference>
<sequence length="595" mass="67735">MSVAGKVDMTIEFFSPVYPDDLKRQSIPFSYMRVDIRSRDGGSHDVQIYSDVSSEWASGDNGAVIQWDTLSDSAVRSHIFWKQQQSVFQEDGEKAAWGRWYWSTGEKHGVTYKIGAAVDVRGQFLEHGSLDNQVDSQFRAVNDKWWCNSVLYRAFDLTLIFNRPIFALSRDLGTVRDRWVSTLFTIGVVQPDSIQWVGQKDQPQSLPSLWASYFQENNLVPFFYHDYDHATDYADRLDLRIHNDSVAAAGQDYASITTLSVRQTFGALAYTGTPSNPLIFLKEISSNSDIQTVDVIFPAAPIFLYLNPNLLKYLMEPLLINARYHYPNSWSPHDLGRFPRAIGYPGGNDELMPLEECGNMIIMMLAYSQLLHDDKYLSDNWDLIVRWAQYLIEDAKVPANQLSTDDFAGHLANQTNLAIKGIIALYAMSEVVTRAGHEDQSSKYSTLAKEYLSFWTQNGVNINAGHATLQYGEKNSYGLLYNIYLDKLLGLDFIPQNIYDMQSNFYLEIQSHYGVVLDTRSHWTKVDWELYVAAVAKPETRRMFISKIARWLNETPTWRAFTDLYDVDTGGYAGSIQFTARPVVGGTFSLLALKK</sequence>
<dbReference type="PANTHER" id="PTHR31987">
    <property type="entry name" value="GLUTAMINASE A-RELATED"/>
    <property type="match status" value="1"/>
</dbReference>
<comment type="caution">
    <text evidence="3">The sequence shown here is derived from an EMBL/GenBank/DDBJ whole genome shotgun (WGS) entry which is preliminary data.</text>
</comment>
<evidence type="ECO:0008006" key="5">
    <source>
        <dbReference type="Google" id="ProtNLM"/>
    </source>
</evidence>
<dbReference type="Proteomes" id="UP001251528">
    <property type="component" value="Unassembled WGS sequence"/>
</dbReference>
<evidence type="ECO:0000313" key="4">
    <source>
        <dbReference type="Proteomes" id="UP001251528"/>
    </source>
</evidence>
<dbReference type="Pfam" id="PF16335">
    <property type="entry name" value="GtaA_6_Hairpin"/>
    <property type="match status" value="1"/>
</dbReference>
<proteinExistence type="predicted"/>
<keyword evidence="4" id="KW-1185">Reference proteome</keyword>
<evidence type="ECO:0000259" key="2">
    <source>
        <dbReference type="Pfam" id="PF17168"/>
    </source>
</evidence>
<dbReference type="EMBL" id="JASWJB010000058">
    <property type="protein sequence ID" value="KAK2603729.1"/>
    <property type="molecule type" value="Genomic_DNA"/>
</dbReference>
<protein>
    <recommendedName>
        <fullName evidence="5">Glutaminase GtaA</fullName>
    </recommendedName>
</protein>
<reference evidence="3" key="1">
    <citation type="submission" date="2023-06" db="EMBL/GenBank/DDBJ databases">
        <title>Conoideocrella luteorostrata (Hypocreales: Clavicipitaceae), a potential biocontrol fungus for elongate hemlock scale in United States Christmas tree production areas.</title>
        <authorList>
            <person name="Barrett H."/>
            <person name="Lovett B."/>
            <person name="Macias A.M."/>
            <person name="Stajich J.E."/>
            <person name="Kasson M.T."/>
        </authorList>
    </citation>
    <scope>NUCLEOTIDE SEQUENCE</scope>
    <source>
        <strain evidence="3">ARSEF 14590</strain>
    </source>
</reference>
<dbReference type="PANTHER" id="PTHR31987:SF1">
    <property type="entry name" value="GLUTAMINASE A"/>
    <property type="match status" value="1"/>
</dbReference>
<organism evidence="3 4">
    <name type="scientific">Conoideocrella luteorostrata</name>
    <dbReference type="NCBI Taxonomy" id="1105319"/>
    <lineage>
        <taxon>Eukaryota</taxon>
        <taxon>Fungi</taxon>
        <taxon>Dikarya</taxon>
        <taxon>Ascomycota</taxon>
        <taxon>Pezizomycotina</taxon>
        <taxon>Sordariomycetes</taxon>
        <taxon>Hypocreomycetidae</taxon>
        <taxon>Hypocreales</taxon>
        <taxon>Clavicipitaceae</taxon>
        <taxon>Conoideocrella</taxon>
    </lineage>
</organism>
<dbReference type="InterPro" id="IPR033433">
    <property type="entry name" value="GtaA_N"/>
</dbReference>
<dbReference type="AlphaFoldDB" id="A0AAJ0FV02"/>
<gene>
    <name evidence="3" type="ORF">QQS21_004105</name>
</gene>
<evidence type="ECO:0000313" key="3">
    <source>
        <dbReference type="EMBL" id="KAK2603729.1"/>
    </source>
</evidence>
<accession>A0AAJ0FV02</accession>